<sequence length="31" mass="3200">MEGEIAPKGRRVGATIARKAPAGQLPSRLPA</sequence>
<organism evidence="2">
    <name type="scientific">Desulfovibrio sp. U5L</name>
    <dbReference type="NCBI Taxonomy" id="596152"/>
    <lineage>
        <taxon>Bacteria</taxon>
        <taxon>Pseudomonadati</taxon>
        <taxon>Thermodesulfobacteriota</taxon>
        <taxon>Desulfovibrionia</taxon>
        <taxon>Desulfovibrionales</taxon>
        <taxon>Desulfovibrionaceae</taxon>
        <taxon>Desulfovibrio</taxon>
    </lineage>
</organism>
<evidence type="ECO:0000256" key="1">
    <source>
        <dbReference type="SAM" id="MobiDB-lite"/>
    </source>
</evidence>
<reference evidence="2" key="1">
    <citation type="submission" date="2011-11" db="EMBL/GenBank/DDBJ databases">
        <title>Improved High-Quality Draft sequence of Desulfovibrio sp. U5L.</title>
        <authorList>
            <consortium name="US DOE Joint Genome Institute"/>
            <person name="Lucas S."/>
            <person name="Han J."/>
            <person name="Lapidus A."/>
            <person name="Cheng J.-F."/>
            <person name="Goodwin L."/>
            <person name="Pitluck S."/>
            <person name="Peters L."/>
            <person name="Ovchinnikova G."/>
            <person name="Held B."/>
            <person name="Detter J.C."/>
            <person name="Han C."/>
            <person name="Tapia R."/>
            <person name="Land M."/>
            <person name="Hauser L."/>
            <person name="Kyrpides N."/>
            <person name="Ivanova N."/>
            <person name="Pagani I."/>
            <person name="Gabster J."/>
            <person name="Walker C."/>
            <person name="Stolyar S."/>
            <person name="Stahl D."/>
            <person name="Arkin A."/>
            <person name="Dehal P."/>
            <person name="Hazen T."/>
            <person name="Woyke T."/>
        </authorList>
    </citation>
    <scope>NUCLEOTIDE SEQUENCE [LARGE SCALE GENOMIC DNA]</scope>
    <source>
        <strain evidence="2">U5L</strain>
    </source>
</reference>
<accession>I2Q6D9</accession>
<gene>
    <name evidence="2" type="ORF">DesU5LDRAFT_3727</name>
</gene>
<evidence type="ECO:0000313" key="2">
    <source>
        <dbReference type="EMBL" id="EIG55345.1"/>
    </source>
</evidence>
<dbReference type="HOGENOM" id="CLU_3396196_0_0_7"/>
<feature type="region of interest" description="Disordered" evidence="1">
    <location>
        <begin position="1"/>
        <end position="31"/>
    </location>
</feature>
<dbReference type="STRING" id="596152.DesU5LDRAFT_3727"/>
<protein>
    <submittedName>
        <fullName evidence="2">Uncharacterized protein</fullName>
    </submittedName>
</protein>
<dbReference type="EMBL" id="JH600068">
    <property type="protein sequence ID" value="EIG55345.1"/>
    <property type="molecule type" value="Genomic_DNA"/>
</dbReference>
<dbReference type="AlphaFoldDB" id="I2Q6D9"/>
<name>I2Q6D9_9BACT</name>
<proteinExistence type="predicted"/>